<feature type="binding site" evidence="11">
    <location>
        <begin position="76"/>
        <end position="77"/>
    </location>
    <ligand>
        <name>pyridoxal 5'-phosphate</name>
        <dbReference type="ChEBI" id="CHEBI:597326"/>
    </ligand>
</feature>
<dbReference type="InterPro" id="IPR015421">
    <property type="entry name" value="PyrdxlP-dep_Trfase_major"/>
</dbReference>
<feature type="binding site" evidence="11">
    <location>
        <position position="42"/>
    </location>
    <ligand>
        <name>L-glutamate</name>
        <dbReference type="ChEBI" id="CHEBI:29985"/>
    </ligand>
</feature>
<comment type="catalytic activity">
    <reaction evidence="10 11">
        <text>O-phospho-L-serine + 2-oxoglutarate = 3-phosphooxypyruvate + L-glutamate</text>
        <dbReference type="Rhea" id="RHEA:14329"/>
        <dbReference type="ChEBI" id="CHEBI:16810"/>
        <dbReference type="ChEBI" id="CHEBI:18110"/>
        <dbReference type="ChEBI" id="CHEBI:29985"/>
        <dbReference type="ChEBI" id="CHEBI:57524"/>
        <dbReference type="EC" id="2.6.1.52"/>
    </reaction>
</comment>
<comment type="catalytic activity">
    <reaction evidence="9 11">
        <text>4-(phosphooxy)-L-threonine + 2-oxoglutarate = (R)-3-hydroxy-2-oxo-4-phosphooxybutanoate + L-glutamate</text>
        <dbReference type="Rhea" id="RHEA:16573"/>
        <dbReference type="ChEBI" id="CHEBI:16810"/>
        <dbReference type="ChEBI" id="CHEBI:29985"/>
        <dbReference type="ChEBI" id="CHEBI:58452"/>
        <dbReference type="ChEBI" id="CHEBI:58538"/>
        <dbReference type="EC" id="2.6.1.52"/>
    </reaction>
</comment>
<comment type="caution">
    <text evidence="13">The sequence shown here is derived from an EMBL/GenBank/DDBJ whole genome shotgun (WGS) entry which is preliminary data.</text>
</comment>
<reference evidence="13 14" key="1">
    <citation type="submission" date="2023-07" db="EMBL/GenBank/DDBJ databases">
        <title>Genomic Encyclopedia of Type Strains, Phase IV (KMG-IV): sequencing the most valuable type-strain genomes for metagenomic binning, comparative biology and taxonomic classification.</title>
        <authorList>
            <person name="Goeker M."/>
        </authorList>
    </citation>
    <scope>NUCLEOTIDE SEQUENCE [LARGE SCALE GENOMIC DNA]</scope>
    <source>
        <strain evidence="13 14">DSM 46876</strain>
    </source>
</reference>
<feature type="domain" description="Aminotransferase class V" evidence="12">
    <location>
        <begin position="6"/>
        <end position="337"/>
    </location>
</feature>
<feature type="modified residue" description="N6-(pyridoxal phosphate)lysine" evidence="11">
    <location>
        <position position="194"/>
    </location>
</feature>
<evidence type="ECO:0000313" key="13">
    <source>
        <dbReference type="EMBL" id="MDQ0417962.1"/>
    </source>
</evidence>
<evidence type="ECO:0000256" key="6">
    <source>
        <dbReference type="ARBA" id="ARBA00022679"/>
    </source>
</evidence>
<dbReference type="EMBL" id="JAUSUV010000008">
    <property type="protein sequence ID" value="MDQ0417962.1"/>
    <property type="molecule type" value="Genomic_DNA"/>
</dbReference>
<keyword evidence="6 11" id="KW-0808">Transferase</keyword>
<comment type="function">
    <text evidence="1 11">Catalyzes the reversible conversion of 3-phosphohydroxypyruvate to phosphoserine and of 3-hydroxy-2-oxo-4-phosphonooxybutanoate to phosphohydroxythreonine.</text>
</comment>
<dbReference type="AlphaFoldDB" id="A0AAJ1TK23"/>
<comment type="subcellular location">
    <subcellularLocation>
        <location evidence="11">Cytoplasm</location>
    </subcellularLocation>
</comment>
<dbReference type="EC" id="2.6.1.52" evidence="11"/>
<feature type="binding site" evidence="11">
    <location>
        <position position="150"/>
    </location>
    <ligand>
        <name>pyridoxal 5'-phosphate</name>
        <dbReference type="ChEBI" id="CHEBI:597326"/>
    </ligand>
</feature>
<proteinExistence type="inferred from homology"/>
<dbReference type="Gene3D" id="3.40.640.10">
    <property type="entry name" value="Type I PLP-dependent aspartate aminotransferase-like (Major domain)"/>
    <property type="match status" value="1"/>
</dbReference>
<dbReference type="FunFam" id="3.90.1150.10:FF:000006">
    <property type="entry name" value="Phosphoserine aminotransferase"/>
    <property type="match status" value="1"/>
</dbReference>
<evidence type="ECO:0000256" key="3">
    <source>
        <dbReference type="ARBA" id="ARBA00006904"/>
    </source>
</evidence>
<dbReference type="GO" id="GO:0004648">
    <property type="term" value="F:O-phospho-L-serine:2-oxoglutarate aminotransferase activity"/>
    <property type="evidence" value="ECO:0007669"/>
    <property type="project" value="UniProtKB-UniRule"/>
</dbReference>
<keyword evidence="5 11" id="KW-0028">Amino-acid biosynthesis</keyword>
<evidence type="ECO:0000256" key="1">
    <source>
        <dbReference type="ARBA" id="ARBA00003483"/>
    </source>
</evidence>
<dbReference type="SUPFAM" id="SSF53383">
    <property type="entry name" value="PLP-dependent transferases"/>
    <property type="match status" value="1"/>
</dbReference>
<keyword evidence="14" id="KW-1185">Reference proteome</keyword>
<dbReference type="NCBIfam" id="TIGR01364">
    <property type="entry name" value="serC_1"/>
    <property type="match status" value="1"/>
</dbReference>
<dbReference type="InterPro" id="IPR022278">
    <property type="entry name" value="Pser_aminoTfrase"/>
</dbReference>
<comment type="similarity">
    <text evidence="3 11">Belongs to the class-V pyridoxal-phosphate-dependent aminotransferase family. SerC subfamily.</text>
</comment>
<dbReference type="GO" id="GO:0006564">
    <property type="term" value="P:L-serine biosynthetic process"/>
    <property type="evidence" value="ECO:0007669"/>
    <property type="project" value="UniProtKB-UniRule"/>
</dbReference>
<dbReference type="NCBIfam" id="NF003764">
    <property type="entry name" value="PRK05355.1"/>
    <property type="match status" value="1"/>
</dbReference>
<comment type="caution">
    <text evidence="11">Lacks conserved residue(s) required for the propagation of feature annotation.</text>
</comment>
<dbReference type="FunFam" id="3.40.640.10:FF:000010">
    <property type="entry name" value="Phosphoserine aminotransferase"/>
    <property type="match status" value="1"/>
</dbReference>
<gene>
    <name evidence="11" type="primary">serC</name>
    <name evidence="13" type="ORF">J2Z48_002146</name>
</gene>
<keyword evidence="4 11" id="KW-0032">Aminotransferase</keyword>
<feature type="binding site" evidence="11">
    <location>
        <position position="193"/>
    </location>
    <ligand>
        <name>pyridoxal 5'-phosphate</name>
        <dbReference type="ChEBI" id="CHEBI:597326"/>
    </ligand>
</feature>
<organism evidence="13 14">
    <name type="scientific">Croceifilum oryzae</name>
    <dbReference type="NCBI Taxonomy" id="1553429"/>
    <lineage>
        <taxon>Bacteria</taxon>
        <taxon>Bacillati</taxon>
        <taxon>Bacillota</taxon>
        <taxon>Bacilli</taxon>
        <taxon>Bacillales</taxon>
        <taxon>Thermoactinomycetaceae</taxon>
        <taxon>Croceifilum</taxon>
    </lineage>
</organism>
<evidence type="ECO:0000256" key="5">
    <source>
        <dbReference type="ARBA" id="ARBA00022605"/>
    </source>
</evidence>
<keyword evidence="8 11" id="KW-0718">Serine biosynthesis</keyword>
<feature type="binding site" evidence="11">
    <location>
        <position position="9"/>
    </location>
    <ligand>
        <name>L-glutamate</name>
        <dbReference type="ChEBI" id="CHEBI:29985"/>
    </ligand>
</feature>
<dbReference type="InterPro" id="IPR000192">
    <property type="entry name" value="Aminotrans_V_dom"/>
</dbReference>
<feature type="binding site" evidence="11">
    <location>
        <position position="170"/>
    </location>
    <ligand>
        <name>pyridoxal 5'-phosphate</name>
        <dbReference type="ChEBI" id="CHEBI:597326"/>
    </ligand>
</feature>
<dbReference type="PANTHER" id="PTHR43247">
    <property type="entry name" value="PHOSPHOSERINE AMINOTRANSFERASE"/>
    <property type="match status" value="1"/>
</dbReference>
<protein>
    <recommendedName>
        <fullName evidence="11">Phosphoserine aminotransferase</fullName>
        <ecNumber evidence="11">2.6.1.52</ecNumber>
    </recommendedName>
    <alternativeName>
        <fullName evidence="11">Phosphohydroxythreonine aminotransferase</fullName>
        <shortName evidence="11">PSAT</shortName>
    </alternativeName>
</protein>
<comment type="cofactor">
    <cofactor evidence="11">
        <name>pyridoxal 5'-phosphate</name>
        <dbReference type="ChEBI" id="CHEBI:597326"/>
    </cofactor>
    <text evidence="11">Binds 1 pyridoxal phosphate per subunit.</text>
</comment>
<dbReference type="Pfam" id="PF00266">
    <property type="entry name" value="Aminotran_5"/>
    <property type="match status" value="1"/>
</dbReference>
<keyword evidence="11" id="KW-0963">Cytoplasm</keyword>
<evidence type="ECO:0000259" key="12">
    <source>
        <dbReference type="Pfam" id="PF00266"/>
    </source>
</evidence>
<dbReference type="Gene3D" id="3.90.1150.10">
    <property type="entry name" value="Aspartate Aminotransferase, domain 1"/>
    <property type="match status" value="1"/>
</dbReference>
<accession>A0AAJ1TK23</accession>
<dbReference type="InterPro" id="IPR015422">
    <property type="entry name" value="PyrdxlP-dep_Trfase_small"/>
</dbReference>
<dbReference type="Proteomes" id="UP001238450">
    <property type="component" value="Unassembled WGS sequence"/>
</dbReference>
<evidence type="ECO:0000256" key="9">
    <source>
        <dbReference type="ARBA" id="ARBA00047630"/>
    </source>
</evidence>
<keyword evidence="7 11" id="KW-0663">Pyridoxal phosphate</keyword>
<evidence type="ECO:0000256" key="2">
    <source>
        <dbReference type="ARBA" id="ARBA00005099"/>
    </source>
</evidence>
<dbReference type="PIRSF" id="PIRSF000525">
    <property type="entry name" value="SerC"/>
    <property type="match status" value="1"/>
</dbReference>
<evidence type="ECO:0000256" key="4">
    <source>
        <dbReference type="ARBA" id="ARBA00022576"/>
    </source>
</evidence>
<dbReference type="GO" id="GO:0030170">
    <property type="term" value="F:pyridoxal phosphate binding"/>
    <property type="evidence" value="ECO:0007669"/>
    <property type="project" value="UniProtKB-UniRule"/>
</dbReference>
<feature type="binding site" evidence="11">
    <location>
        <position position="102"/>
    </location>
    <ligand>
        <name>pyridoxal 5'-phosphate</name>
        <dbReference type="ChEBI" id="CHEBI:597326"/>
    </ligand>
</feature>
<dbReference type="RefSeq" id="WP_307253299.1">
    <property type="nucleotide sequence ID" value="NZ_JAUSUV010000008.1"/>
</dbReference>
<dbReference type="GO" id="GO:0005737">
    <property type="term" value="C:cytoplasm"/>
    <property type="evidence" value="ECO:0007669"/>
    <property type="project" value="UniProtKB-SubCell"/>
</dbReference>
<dbReference type="PANTHER" id="PTHR43247:SF1">
    <property type="entry name" value="PHOSPHOSERINE AMINOTRANSFERASE"/>
    <property type="match status" value="1"/>
</dbReference>
<evidence type="ECO:0000256" key="7">
    <source>
        <dbReference type="ARBA" id="ARBA00022898"/>
    </source>
</evidence>
<dbReference type="InterPro" id="IPR015424">
    <property type="entry name" value="PyrdxlP-dep_Trfase"/>
</dbReference>
<comment type="subunit">
    <text evidence="11">Homodimer.</text>
</comment>
<sequence length="359" mass="40532">MMRAHNFSSGPAAMPSEVLIQAQNELLSYDDSGMSIMEMSHRSKYYDQIHNETMELIRQLLGIPANYKIGLLQGGARLQFAMIPLNFMSKGRQAGYVLTDTWSEEAFKEAEHVGSAYIAGKNDGYRRIPDSNEIEIQRDTTYIHLTSNNTIVGTQYHDYPQLNGVHLIADMTSDIMSKEIDVNSFSLIYAGAQKNLGPSGVTLVILREDLLEEESSLTMPALRYSSHLKENCMLATPPTYNIYLVNLFAKWIQQQGGVAMIEKQNQKKATLLYDFIDQSGGFYKGYSERSSRSHMNITFHLPTKELDQKFIAQAYQEGFIGVNGHHRIGGCRASIYNGVSLQSCMELEMFMKHFQDQNG</sequence>
<dbReference type="HAMAP" id="MF_00160">
    <property type="entry name" value="SerC_aminotrans_5"/>
    <property type="match status" value="1"/>
</dbReference>
<name>A0AAJ1TK23_9BACL</name>
<comment type="pathway">
    <text evidence="2 11">Amino-acid biosynthesis; L-serine biosynthesis; L-serine from 3-phospho-D-glycerate: step 2/3.</text>
</comment>
<evidence type="ECO:0000256" key="11">
    <source>
        <dbReference type="HAMAP-Rule" id="MF_00160"/>
    </source>
</evidence>
<evidence type="ECO:0000256" key="10">
    <source>
        <dbReference type="ARBA" id="ARBA00049007"/>
    </source>
</evidence>
<evidence type="ECO:0000313" key="14">
    <source>
        <dbReference type="Proteomes" id="UP001238450"/>
    </source>
</evidence>
<evidence type="ECO:0000256" key="8">
    <source>
        <dbReference type="ARBA" id="ARBA00023299"/>
    </source>
</evidence>